<dbReference type="AlphaFoldDB" id="A0A6A5QF21"/>
<accession>A0A6A5QF21</accession>
<organism evidence="3 4">
    <name type="scientific">Ampelomyces quisqualis</name>
    <name type="common">Powdery mildew agent</name>
    <dbReference type="NCBI Taxonomy" id="50730"/>
    <lineage>
        <taxon>Eukaryota</taxon>
        <taxon>Fungi</taxon>
        <taxon>Dikarya</taxon>
        <taxon>Ascomycota</taxon>
        <taxon>Pezizomycotina</taxon>
        <taxon>Dothideomycetes</taxon>
        <taxon>Pleosporomycetidae</taxon>
        <taxon>Pleosporales</taxon>
        <taxon>Pleosporineae</taxon>
        <taxon>Phaeosphaeriaceae</taxon>
        <taxon>Ampelomyces</taxon>
    </lineage>
</organism>
<evidence type="ECO:0000256" key="1">
    <source>
        <dbReference type="SAM" id="MobiDB-lite"/>
    </source>
</evidence>
<feature type="region of interest" description="Disordered" evidence="1">
    <location>
        <begin position="543"/>
        <end position="580"/>
    </location>
</feature>
<name>A0A6A5QF21_AMPQU</name>
<dbReference type="EMBL" id="ML979138">
    <property type="protein sequence ID" value="KAF1914053.1"/>
    <property type="molecule type" value="Genomic_DNA"/>
</dbReference>
<feature type="compositionally biased region" description="Basic residues" evidence="1">
    <location>
        <begin position="555"/>
        <end position="565"/>
    </location>
</feature>
<feature type="compositionally biased region" description="Basic and acidic residues" evidence="1">
    <location>
        <begin position="568"/>
        <end position="580"/>
    </location>
</feature>
<keyword evidence="2" id="KW-0732">Signal</keyword>
<evidence type="ECO:0000256" key="2">
    <source>
        <dbReference type="SAM" id="SignalP"/>
    </source>
</evidence>
<evidence type="ECO:0000313" key="3">
    <source>
        <dbReference type="EMBL" id="KAF1914053.1"/>
    </source>
</evidence>
<dbReference type="Proteomes" id="UP000800096">
    <property type="component" value="Unassembled WGS sequence"/>
</dbReference>
<protein>
    <submittedName>
        <fullName evidence="3">Uncharacterized protein</fullName>
    </submittedName>
</protein>
<gene>
    <name evidence="3" type="ORF">BDU57DRAFT_332080</name>
</gene>
<reference evidence="3" key="1">
    <citation type="journal article" date="2020" name="Stud. Mycol.">
        <title>101 Dothideomycetes genomes: a test case for predicting lifestyles and emergence of pathogens.</title>
        <authorList>
            <person name="Haridas S."/>
            <person name="Albert R."/>
            <person name="Binder M."/>
            <person name="Bloem J."/>
            <person name="Labutti K."/>
            <person name="Salamov A."/>
            <person name="Andreopoulos B."/>
            <person name="Baker S."/>
            <person name="Barry K."/>
            <person name="Bills G."/>
            <person name="Bluhm B."/>
            <person name="Cannon C."/>
            <person name="Castanera R."/>
            <person name="Culley D."/>
            <person name="Daum C."/>
            <person name="Ezra D."/>
            <person name="Gonzalez J."/>
            <person name="Henrissat B."/>
            <person name="Kuo A."/>
            <person name="Liang C."/>
            <person name="Lipzen A."/>
            <person name="Lutzoni F."/>
            <person name="Magnuson J."/>
            <person name="Mondo S."/>
            <person name="Nolan M."/>
            <person name="Ohm R."/>
            <person name="Pangilinan J."/>
            <person name="Park H.-J."/>
            <person name="Ramirez L."/>
            <person name="Alfaro M."/>
            <person name="Sun H."/>
            <person name="Tritt A."/>
            <person name="Yoshinaga Y."/>
            <person name="Zwiers L.-H."/>
            <person name="Turgeon B."/>
            <person name="Goodwin S."/>
            <person name="Spatafora J."/>
            <person name="Crous P."/>
            <person name="Grigoriev I."/>
        </authorList>
    </citation>
    <scope>NUCLEOTIDE SEQUENCE</scope>
    <source>
        <strain evidence="3">HMLAC05119</strain>
    </source>
</reference>
<keyword evidence="4" id="KW-1185">Reference proteome</keyword>
<feature type="signal peptide" evidence="2">
    <location>
        <begin position="1"/>
        <end position="19"/>
    </location>
</feature>
<feature type="chain" id="PRO_5025537477" evidence="2">
    <location>
        <begin position="20"/>
        <end position="580"/>
    </location>
</feature>
<dbReference type="OrthoDB" id="3800526at2759"/>
<sequence>MKGFMASIALVTCILCVAAHPQGASRSRSNTIRSSGISVTKFDTGCGLATPNAQEWTANLPAIKIFTEKNYEEFKKDRTQSSFANYLRDKHAPNAAPSAMFCDIVGDCSIGSCLNLNQDSPKHEQQIAYLVFEQIAGVAHHLQAFEKATSVAGDWIIRQTHPLVKRFSSAEHVEQTLKSQATKEKVAIAIGTAFAILGAGAVSAATIGMLPAAALVPKLSYDLLAAGYFGVTGTVNALRQDVPDFSGNLEKLLTETLDKILNDWENNVNKDLRALMTGAPNHKNMTIIDVLTSGDFLGPDPDLQTFLQEQEERYLFAAAVNSAWQFDRPYILDVDAPEGGCEADDRGHSNYRVCLPEYPNKSFWLYAIGITQENDFMKDDQAQVHGPSGFHEFDSMQTATHNITREDIVRSSLFVHHNKLEDALMDLEVPNLQAALERDGLKPTNNDENSLKFLGSIPGVFSVPVCRNPSGESISSVLDDRGRNYPCMCGEFTWNEGWTIEKDETLKFLKLTGFAASEDWEAFCSHKNKCEGENSIDWHKQLDHERKKGDPGIPKKLKHPFKKCNRVNSHDHKGKPEKDK</sequence>
<proteinExistence type="predicted"/>
<evidence type="ECO:0000313" key="4">
    <source>
        <dbReference type="Proteomes" id="UP000800096"/>
    </source>
</evidence>